<dbReference type="InterPro" id="IPR036047">
    <property type="entry name" value="F-box-like_dom_sf"/>
</dbReference>
<comment type="caution">
    <text evidence="2">The sequence shown here is derived from an EMBL/GenBank/DDBJ whole genome shotgun (WGS) entry which is preliminary data.</text>
</comment>
<feature type="domain" description="F-box" evidence="1">
    <location>
        <begin position="1"/>
        <end position="46"/>
    </location>
</feature>
<dbReference type="InterPro" id="IPR001810">
    <property type="entry name" value="F-box_dom"/>
</dbReference>
<dbReference type="PROSITE" id="PS50181">
    <property type="entry name" value="FBOX"/>
    <property type="match status" value="1"/>
</dbReference>
<reference evidence="2" key="1">
    <citation type="submission" date="2021-02" db="EMBL/GenBank/DDBJ databases">
        <authorList>
            <person name="Nowell W R."/>
        </authorList>
    </citation>
    <scope>NUCLEOTIDE SEQUENCE</scope>
</reference>
<dbReference type="EMBL" id="CAJNOJ010000221">
    <property type="protein sequence ID" value="CAF1306709.1"/>
    <property type="molecule type" value="Genomic_DNA"/>
</dbReference>
<dbReference type="Proteomes" id="UP000663852">
    <property type="component" value="Unassembled WGS sequence"/>
</dbReference>
<dbReference type="SUPFAM" id="SSF81383">
    <property type="entry name" value="F-box domain"/>
    <property type="match status" value="1"/>
</dbReference>
<evidence type="ECO:0000313" key="3">
    <source>
        <dbReference type="Proteomes" id="UP000663852"/>
    </source>
</evidence>
<gene>
    <name evidence="2" type="ORF">EDS130_LOCUS30906</name>
</gene>
<dbReference type="OrthoDB" id="10030455at2759"/>
<sequence>MDTLPVEIIHRIFDHLDAQTILFSIRCLSRSFRSIVNSYERFTLDLKGLSQQDFHLLCRLIKPENVISLSLSNEFKDSDEIVSFCPYSRHKQFTRLRRLTLENIDEGSFVPVFSLKSCHFNIDEGPLKFLLRQIDLTSLTSFSVKFRRGDDRLAKTTEEFLASIITQLKLEKLEFLSNIHYIFAKVDCPVLSTIRYLSIGYCISLHILCHILQCSLHLHTLILKNGFGPWYLTNMPKSYLSTTFSQVQSLTIENMYNEIDTVDELLSLTSSLNYLKIIFTCNQMKSMPDGHYWEILIQSKLIQLNKFEFFFDQYKFIKPLEELESMKSTFQTSFWVEHKQWFVVCEYEGTSLFYYRFYTLPICTSEFKCKRSLKRLPSSAVTMMTENNTVKSIHEYYNKEEAMITYPRFVKATDLTIGVNQKFCSSLLSLIYQKVDVTKLLKITLNINNVDTMAEDLFKNFVLCIEQASNLSSLSICGRHINSQTYSNMRNIYSVLPRQIKHLEIQIDNLNAVEEILMRCNNLSTVKFDAENLLIKEITQWFINNTINSICWKYYQSIRVWLGKKRKSN</sequence>
<organism evidence="2 3">
    <name type="scientific">Adineta ricciae</name>
    <name type="common">Rotifer</name>
    <dbReference type="NCBI Taxonomy" id="249248"/>
    <lineage>
        <taxon>Eukaryota</taxon>
        <taxon>Metazoa</taxon>
        <taxon>Spiralia</taxon>
        <taxon>Gnathifera</taxon>
        <taxon>Rotifera</taxon>
        <taxon>Eurotatoria</taxon>
        <taxon>Bdelloidea</taxon>
        <taxon>Adinetida</taxon>
        <taxon>Adinetidae</taxon>
        <taxon>Adineta</taxon>
    </lineage>
</organism>
<proteinExistence type="predicted"/>
<dbReference type="Pfam" id="PF00646">
    <property type="entry name" value="F-box"/>
    <property type="match status" value="1"/>
</dbReference>
<protein>
    <recommendedName>
        <fullName evidence="1">F-box domain-containing protein</fullName>
    </recommendedName>
</protein>
<dbReference type="CDD" id="cd09917">
    <property type="entry name" value="F-box_SF"/>
    <property type="match status" value="1"/>
</dbReference>
<name>A0A815E2U1_ADIRI</name>
<dbReference type="SMART" id="SM00256">
    <property type="entry name" value="FBOX"/>
    <property type="match status" value="1"/>
</dbReference>
<evidence type="ECO:0000313" key="2">
    <source>
        <dbReference type="EMBL" id="CAF1306709.1"/>
    </source>
</evidence>
<evidence type="ECO:0000259" key="1">
    <source>
        <dbReference type="PROSITE" id="PS50181"/>
    </source>
</evidence>
<dbReference type="Gene3D" id="1.20.1280.50">
    <property type="match status" value="1"/>
</dbReference>
<dbReference type="AlphaFoldDB" id="A0A815E2U1"/>
<accession>A0A815E2U1</accession>